<gene>
    <name evidence="2" type="ORF">RIF29_25790</name>
</gene>
<organism evidence="2 3">
    <name type="scientific">Crotalaria pallida</name>
    <name type="common">Smooth rattlebox</name>
    <name type="synonym">Crotalaria striata</name>
    <dbReference type="NCBI Taxonomy" id="3830"/>
    <lineage>
        <taxon>Eukaryota</taxon>
        <taxon>Viridiplantae</taxon>
        <taxon>Streptophyta</taxon>
        <taxon>Embryophyta</taxon>
        <taxon>Tracheophyta</taxon>
        <taxon>Spermatophyta</taxon>
        <taxon>Magnoliopsida</taxon>
        <taxon>eudicotyledons</taxon>
        <taxon>Gunneridae</taxon>
        <taxon>Pentapetalae</taxon>
        <taxon>rosids</taxon>
        <taxon>fabids</taxon>
        <taxon>Fabales</taxon>
        <taxon>Fabaceae</taxon>
        <taxon>Papilionoideae</taxon>
        <taxon>50 kb inversion clade</taxon>
        <taxon>genistoids sensu lato</taxon>
        <taxon>core genistoids</taxon>
        <taxon>Crotalarieae</taxon>
        <taxon>Crotalaria</taxon>
    </lineage>
</organism>
<dbReference type="Proteomes" id="UP001372338">
    <property type="component" value="Unassembled WGS sequence"/>
</dbReference>
<comment type="caution">
    <text evidence="2">The sequence shown here is derived from an EMBL/GenBank/DDBJ whole genome shotgun (WGS) entry which is preliminary data.</text>
</comment>
<keyword evidence="3" id="KW-1185">Reference proteome</keyword>
<sequence>MKPPIGSSSALFLPSLLRPLLPPSTPFTLPLLNPPSPPPLASLSLLLVAFSPTNSLRSRLATTVPPYHTTVLTSPRLTATVQHSRHHRPFSLLPLPRIAQQPPPFKSRLSRHRSPLPPPPLFPLPSQLKNRRPCRALLSAATTTTKLAISASSLRW</sequence>
<dbReference type="AlphaFoldDB" id="A0AAN9EM07"/>
<protein>
    <submittedName>
        <fullName evidence="2">Uncharacterized protein</fullName>
    </submittedName>
</protein>
<dbReference type="EMBL" id="JAYWIO010000005">
    <property type="protein sequence ID" value="KAK7260054.1"/>
    <property type="molecule type" value="Genomic_DNA"/>
</dbReference>
<evidence type="ECO:0000313" key="2">
    <source>
        <dbReference type="EMBL" id="KAK7260054.1"/>
    </source>
</evidence>
<name>A0AAN9EM07_CROPI</name>
<feature type="region of interest" description="Disordered" evidence="1">
    <location>
        <begin position="102"/>
        <end position="127"/>
    </location>
</feature>
<evidence type="ECO:0000256" key="1">
    <source>
        <dbReference type="SAM" id="MobiDB-lite"/>
    </source>
</evidence>
<accession>A0AAN9EM07</accession>
<evidence type="ECO:0000313" key="3">
    <source>
        <dbReference type="Proteomes" id="UP001372338"/>
    </source>
</evidence>
<proteinExistence type="predicted"/>
<reference evidence="2 3" key="1">
    <citation type="submission" date="2024-01" db="EMBL/GenBank/DDBJ databases">
        <title>The genomes of 5 underutilized Papilionoideae crops provide insights into root nodulation and disease resistanc.</title>
        <authorList>
            <person name="Yuan L."/>
        </authorList>
    </citation>
    <scope>NUCLEOTIDE SEQUENCE [LARGE SCALE GENOMIC DNA]</scope>
    <source>
        <strain evidence="2">ZHUSHIDOU_FW_LH</strain>
        <tissue evidence="2">Leaf</tissue>
    </source>
</reference>